<evidence type="ECO:0000256" key="1">
    <source>
        <dbReference type="ARBA" id="ARBA00022908"/>
    </source>
</evidence>
<evidence type="ECO:0000256" key="2">
    <source>
        <dbReference type="ARBA" id="ARBA00023125"/>
    </source>
</evidence>
<dbReference type="GO" id="GO:0015074">
    <property type="term" value="P:DNA integration"/>
    <property type="evidence" value="ECO:0007669"/>
    <property type="project" value="UniProtKB-KW"/>
</dbReference>
<dbReference type="OrthoDB" id="1407105at2"/>
<dbReference type="Proteomes" id="UP000186917">
    <property type="component" value="Unassembled WGS sequence"/>
</dbReference>
<dbReference type="InterPro" id="IPR013762">
    <property type="entry name" value="Integrase-like_cat_sf"/>
</dbReference>
<dbReference type="GO" id="GO:0006310">
    <property type="term" value="P:DNA recombination"/>
    <property type="evidence" value="ECO:0007669"/>
    <property type="project" value="UniProtKB-KW"/>
</dbReference>
<dbReference type="SUPFAM" id="SSF56349">
    <property type="entry name" value="DNA breaking-rejoining enzymes"/>
    <property type="match status" value="1"/>
</dbReference>
<dbReference type="EMBL" id="FTOR01000006">
    <property type="protein sequence ID" value="SIT25137.1"/>
    <property type="molecule type" value="Genomic_DNA"/>
</dbReference>
<dbReference type="InterPro" id="IPR010998">
    <property type="entry name" value="Integrase_recombinase_N"/>
</dbReference>
<keyword evidence="1" id="KW-0229">DNA integration</keyword>
<name>A0A1N7QRL1_9BACT</name>
<protein>
    <submittedName>
        <fullName evidence="6">Integrase/recombinase XerD</fullName>
    </submittedName>
</protein>
<keyword evidence="7" id="KW-1185">Reference proteome</keyword>
<dbReference type="GO" id="GO:0003677">
    <property type="term" value="F:DNA binding"/>
    <property type="evidence" value="ECO:0007669"/>
    <property type="project" value="UniProtKB-UniRule"/>
</dbReference>
<dbReference type="PANTHER" id="PTHR30349">
    <property type="entry name" value="PHAGE INTEGRASE-RELATED"/>
    <property type="match status" value="1"/>
</dbReference>
<reference evidence="7" key="1">
    <citation type="submission" date="2017-01" db="EMBL/GenBank/DDBJ databases">
        <authorList>
            <person name="Varghese N."/>
            <person name="Submissions S."/>
        </authorList>
    </citation>
    <scope>NUCLEOTIDE SEQUENCE [LARGE SCALE GENOMIC DNA]</scope>
    <source>
        <strain evidence="7">DSM 21054</strain>
    </source>
</reference>
<accession>A0A1N7QRL1</accession>
<sequence length="289" mass="33372">MDRNNAYEAWLKKNRYAASTMQEHIATLQRFITWAEGEVMEVDEITYQELLAYIQYEQSKGLQQSTLVLRLQSLKLYYDFLKVEGVIDKNPVRKVHLKGGVQKVVVNPLDEAALEKLYADYEQLKEPACNGKHALSARRNVAILGLMVFQGVHSGEISSFEPKFLQLREGRVSINGTKRSNERVLPLTARQMIGLHSYLELLPPEQEKLFDCNARNAVYTIMDELKGINPVVQNAAHIRSSVILNWLRKHNKRQVQYMAGHKYITSTEHYEQQELTKLTSQLERYHPLS</sequence>
<dbReference type="InterPro" id="IPR050090">
    <property type="entry name" value="Tyrosine_recombinase_XerCD"/>
</dbReference>
<keyword evidence="2 4" id="KW-0238">DNA-binding</keyword>
<evidence type="ECO:0000256" key="4">
    <source>
        <dbReference type="PROSITE-ProRule" id="PRU01248"/>
    </source>
</evidence>
<evidence type="ECO:0000259" key="5">
    <source>
        <dbReference type="PROSITE" id="PS51900"/>
    </source>
</evidence>
<evidence type="ECO:0000313" key="7">
    <source>
        <dbReference type="Proteomes" id="UP000186917"/>
    </source>
</evidence>
<keyword evidence="3" id="KW-0233">DNA recombination</keyword>
<organism evidence="6 7">
    <name type="scientific">Filimonas lacunae</name>
    <dbReference type="NCBI Taxonomy" id="477680"/>
    <lineage>
        <taxon>Bacteria</taxon>
        <taxon>Pseudomonadati</taxon>
        <taxon>Bacteroidota</taxon>
        <taxon>Chitinophagia</taxon>
        <taxon>Chitinophagales</taxon>
        <taxon>Chitinophagaceae</taxon>
        <taxon>Filimonas</taxon>
    </lineage>
</organism>
<dbReference type="Gene3D" id="1.10.443.10">
    <property type="entry name" value="Intergrase catalytic core"/>
    <property type="match status" value="1"/>
</dbReference>
<dbReference type="RefSeq" id="WP_076380441.1">
    <property type="nucleotide sequence ID" value="NZ_AP017422.1"/>
</dbReference>
<evidence type="ECO:0000313" key="6">
    <source>
        <dbReference type="EMBL" id="SIT25137.1"/>
    </source>
</evidence>
<proteinExistence type="predicted"/>
<feature type="domain" description="Core-binding (CB)" evidence="5">
    <location>
        <begin position="1"/>
        <end position="82"/>
    </location>
</feature>
<dbReference type="AlphaFoldDB" id="A0A1N7QRL1"/>
<dbReference type="InterPro" id="IPR004107">
    <property type="entry name" value="Integrase_SAM-like_N"/>
</dbReference>
<dbReference type="Pfam" id="PF02899">
    <property type="entry name" value="Phage_int_SAM_1"/>
    <property type="match status" value="1"/>
</dbReference>
<evidence type="ECO:0000256" key="3">
    <source>
        <dbReference type="ARBA" id="ARBA00023172"/>
    </source>
</evidence>
<dbReference type="InterPro" id="IPR044068">
    <property type="entry name" value="CB"/>
</dbReference>
<dbReference type="InterPro" id="IPR011010">
    <property type="entry name" value="DNA_brk_join_enz"/>
</dbReference>
<dbReference type="Gene3D" id="1.10.150.130">
    <property type="match status" value="1"/>
</dbReference>
<dbReference type="PANTHER" id="PTHR30349:SF88">
    <property type="entry name" value="BLL1584 PROTEIN"/>
    <property type="match status" value="1"/>
</dbReference>
<dbReference type="CDD" id="cd00397">
    <property type="entry name" value="DNA_BRE_C"/>
    <property type="match status" value="1"/>
</dbReference>
<dbReference type="STRING" id="477680.SAMN05421788_106246"/>
<gene>
    <name evidence="6" type="ORF">SAMN05421788_106246</name>
</gene>
<dbReference type="PROSITE" id="PS51900">
    <property type="entry name" value="CB"/>
    <property type="match status" value="1"/>
</dbReference>